<keyword evidence="1 3" id="KW-0251">Elongation factor</keyword>
<feature type="region of interest" description="Disordered" evidence="4">
    <location>
        <begin position="217"/>
        <end position="266"/>
    </location>
</feature>
<dbReference type="InterPro" id="IPR001662">
    <property type="entry name" value="EF1B_G_C"/>
</dbReference>
<dbReference type="PROSITE" id="PS50404">
    <property type="entry name" value="GST_NTER"/>
    <property type="match status" value="1"/>
</dbReference>
<dbReference type="SMART" id="SM01183">
    <property type="entry name" value="EF1G"/>
    <property type="match status" value="1"/>
</dbReference>
<evidence type="ECO:0000313" key="8">
    <source>
        <dbReference type="EMBL" id="TIA87765.1"/>
    </source>
</evidence>
<evidence type="ECO:0008006" key="10">
    <source>
        <dbReference type="Google" id="ProtNLM"/>
    </source>
</evidence>
<dbReference type="PANTHER" id="PTHR43986:SF1">
    <property type="entry name" value="ELONGATION FACTOR 1-GAMMA"/>
    <property type="match status" value="1"/>
</dbReference>
<dbReference type="PROSITE" id="PS50040">
    <property type="entry name" value="EF1G_C"/>
    <property type="match status" value="1"/>
</dbReference>
<gene>
    <name evidence="8" type="ORF">E3P99_02969</name>
</gene>
<evidence type="ECO:0000259" key="7">
    <source>
        <dbReference type="PROSITE" id="PS50405"/>
    </source>
</evidence>
<organism evidence="8 9">
    <name type="scientific">Wallemia hederae</name>
    <dbReference type="NCBI Taxonomy" id="1540922"/>
    <lineage>
        <taxon>Eukaryota</taxon>
        <taxon>Fungi</taxon>
        <taxon>Dikarya</taxon>
        <taxon>Basidiomycota</taxon>
        <taxon>Wallemiomycotina</taxon>
        <taxon>Wallemiomycetes</taxon>
        <taxon>Wallemiales</taxon>
        <taxon>Wallemiaceae</taxon>
        <taxon>Wallemia</taxon>
    </lineage>
</organism>
<dbReference type="Pfam" id="PF00647">
    <property type="entry name" value="EF1G"/>
    <property type="match status" value="1"/>
</dbReference>
<dbReference type="EMBL" id="SPNW01000048">
    <property type="protein sequence ID" value="TIA87765.1"/>
    <property type="molecule type" value="Genomic_DNA"/>
</dbReference>
<dbReference type="Proteomes" id="UP000310189">
    <property type="component" value="Unassembled WGS sequence"/>
</dbReference>
<feature type="compositionally biased region" description="Basic and acidic residues" evidence="4">
    <location>
        <begin position="220"/>
        <end position="240"/>
    </location>
</feature>
<comment type="caution">
    <text evidence="8">The sequence shown here is derived from an EMBL/GenBank/DDBJ whole genome shotgun (WGS) entry which is preliminary data.</text>
</comment>
<dbReference type="GO" id="GO:0003746">
    <property type="term" value="F:translation elongation factor activity"/>
    <property type="evidence" value="ECO:0007669"/>
    <property type="project" value="UniProtKB-UniRule"/>
</dbReference>
<dbReference type="SUPFAM" id="SSF89942">
    <property type="entry name" value="eEF1-gamma domain"/>
    <property type="match status" value="1"/>
</dbReference>
<evidence type="ECO:0000256" key="3">
    <source>
        <dbReference type="PROSITE-ProRule" id="PRU00519"/>
    </source>
</evidence>
<name>A0A4T0FJH1_9BASI</name>
<dbReference type="InterPro" id="IPR004045">
    <property type="entry name" value="Glutathione_S-Trfase_N"/>
</dbReference>
<dbReference type="SFLD" id="SFLDS00019">
    <property type="entry name" value="Glutathione_Transferase_(cytos"/>
    <property type="match status" value="1"/>
</dbReference>
<dbReference type="OrthoDB" id="249703at2759"/>
<dbReference type="FunFam" id="1.20.1050.10:FF:000006">
    <property type="entry name" value="Elongation factor 1 gamma"/>
    <property type="match status" value="1"/>
</dbReference>
<dbReference type="GO" id="GO:0005634">
    <property type="term" value="C:nucleus"/>
    <property type="evidence" value="ECO:0007669"/>
    <property type="project" value="TreeGrafter"/>
</dbReference>
<dbReference type="PANTHER" id="PTHR43986">
    <property type="entry name" value="ELONGATION FACTOR 1-GAMMA"/>
    <property type="match status" value="1"/>
</dbReference>
<accession>A0A4T0FJH1</accession>
<dbReference type="CDD" id="cd03044">
    <property type="entry name" value="GST_N_EF1Bgamma"/>
    <property type="match status" value="1"/>
</dbReference>
<dbReference type="InterPro" id="IPR004046">
    <property type="entry name" value="GST_C"/>
</dbReference>
<keyword evidence="9" id="KW-1185">Reference proteome</keyword>
<sequence>MTSVGTIYTYPNSHRVVRALSVAKLNGLQVDVPAFNFGTDNQTPEFIEKFPSGQVPAFESADKKFHLTQGAAIAWYLASLNDANGLLGKSPQDAALIQQWVAFAEADLFIPLSQPAYMNLGYLPFNKQQADTAFVKVEKALTTLQSVLEKRTFLVGERITLADVTVASILRFGLSSTVDSKLREKFPHVVRFYKSVAHNATISDVFGKTDYLDTFKLNPPKKDDKKTEKKQEKKQEKPKEAAAPAAAAEAPAAPPAEKPKHPLDLLPKSSFNLENFKRVFSNYDTRGDDPSKHSLAFFYKEFVPEDYTIVKFAFKYQDELTMTFMSNNQIGGFFTRLEASRKYMMGTGIVINDTSKGGVEGASEIVGVFICRGSDYLNLIQAAPDWESYEYTPLDLNKPEDKEFFEGVMAWDLKKDGKECIDGKLLK</sequence>
<dbReference type="Pfam" id="PF00043">
    <property type="entry name" value="GST_C"/>
    <property type="match status" value="1"/>
</dbReference>
<feature type="domain" description="EF-1-gamma C-terminal" evidence="5">
    <location>
        <begin position="259"/>
        <end position="427"/>
    </location>
</feature>
<dbReference type="Gene3D" id="3.40.30.10">
    <property type="entry name" value="Glutaredoxin"/>
    <property type="match status" value="1"/>
</dbReference>
<dbReference type="SUPFAM" id="SSF52833">
    <property type="entry name" value="Thioredoxin-like"/>
    <property type="match status" value="1"/>
</dbReference>
<dbReference type="AlphaFoldDB" id="A0A4T0FJH1"/>
<feature type="compositionally biased region" description="Low complexity" evidence="4">
    <location>
        <begin position="241"/>
        <end position="251"/>
    </location>
</feature>
<dbReference type="Gene3D" id="3.30.70.1010">
    <property type="entry name" value="Translation elongation factor EF1B, gamma chain, conserved domain"/>
    <property type="match status" value="1"/>
</dbReference>
<evidence type="ECO:0000256" key="1">
    <source>
        <dbReference type="ARBA" id="ARBA00022768"/>
    </source>
</evidence>
<dbReference type="InterPro" id="IPR050802">
    <property type="entry name" value="EF-GSTs"/>
</dbReference>
<dbReference type="SFLD" id="SFLDG00358">
    <property type="entry name" value="Main_(cytGST)"/>
    <property type="match status" value="1"/>
</dbReference>
<dbReference type="InterPro" id="IPR036282">
    <property type="entry name" value="Glutathione-S-Trfase_C_sf"/>
</dbReference>
<dbReference type="PROSITE" id="PS50405">
    <property type="entry name" value="GST_CTER"/>
    <property type="match status" value="1"/>
</dbReference>
<dbReference type="InterPro" id="IPR040079">
    <property type="entry name" value="Glutathione_S-Trfase"/>
</dbReference>
<reference evidence="8 9" key="1">
    <citation type="submission" date="2019-03" db="EMBL/GenBank/DDBJ databases">
        <title>Sequencing 23 genomes of Wallemia ichthyophaga.</title>
        <authorList>
            <person name="Gostincar C."/>
        </authorList>
    </citation>
    <scope>NUCLEOTIDE SEQUENCE [LARGE SCALE GENOMIC DNA]</scope>
    <source>
        <strain evidence="8 9">EXF-5753</strain>
    </source>
</reference>
<dbReference type="InterPro" id="IPR036249">
    <property type="entry name" value="Thioredoxin-like_sf"/>
</dbReference>
<dbReference type="Gene3D" id="1.20.1050.10">
    <property type="match status" value="1"/>
</dbReference>
<dbReference type="InterPro" id="IPR036433">
    <property type="entry name" value="EF1B_G_C_sf"/>
</dbReference>
<protein>
    <recommendedName>
        <fullName evidence="10">Elongation factor 1-gamma</fullName>
    </recommendedName>
</protein>
<evidence type="ECO:0000259" key="6">
    <source>
        <dbReference type="PROSITE" id="PS50404"/>
    </source>
</evidence>
<feature type="domain" description="GST C-terminal" evidence="7">
    <location>
        <begin position="90"/>
        <end position="220"/>
    </location>
</feature>
<dbReference type="GO" id="GO:0005737">
    <property type="term" value="C:cytoplasm"/>
    <property type="evidence" value="ECO:0007669"/>
    <property type="project" value="TreeGrafter"/>
</dbReference>
<dbReference type="Pfam" id="PF02798">
    <property type="entry name" value="GST_N"/>
    <property type="match status" value="1"/>
</dbReference>
<evidence type="ECO:0000259" key="5">
    <source>
        <dbReference type="PROSITE" id="PS50040"/>
    </source>
</evidence>
<evidence type="ECO:0000313" key="9">
    <source>
        <dbReference type="Proteomes" id="UP000310189"/>
    </source>
</evidence>
<dbReference type="InterPro" id="IPR010987">
    <property type="entry name" value="Glutathione-S-Trfase_C-like"/>
</dbReference>
<keyword evidence="2 3" id="KW-0648">Protein biosynthesis</keyword>
<evidence type="ECO:0000256" key="2">
    <source>
        <dbReference type="ARBA" id="ARBA00022917"/>
    </source>
</evidence>
<proteinExistence type="predicted"/>
<dbReference type="CDD" id="cd03181">
    <property type="entry name" value="GST_C_EF1Bgamma_like"/>
    <property type="match status" value="1"/>
</dbReference>
<dbReference type="SUPFAM" id="SSF47616">
    <property type="entry name" value="GST C-terminal domain-like"/>
    <property type="match status" value="1"/>
</dbReference>
<dbReference type="FunFam" id="3.40.30.10:FF:000142">
    <property type="entry name" value="Elongation factor 1 gamma"/>
    <property type="match status" value="1"/>
</dbReference>
<feature type="domain" description="GST N-terminal" evidence="6">
    <location>
        <begin position="3"/>
        <end position="85"/>
    </location>
</feature>
<evidence type="ECO:0000256" key="4">
    <source>
        <dbReference type="SAM" id="MobiDB-lite"/>
    </source>
</evidence>